<evidence type="ECO:0000256" key="4">
    <source>
        <dbReference type="ARBA" id="ARBA00023136"/>
    </source>
</evidence>
<evidence type="ECO:0000256" key="1">
    <source>
        <dbReference type="ARBA" id="ARBA00004141"/>
    </source>
</evidence>
<feature type="transmembrane region" description="Helical" evidence="5">
    <location>
        <begin position="107"/>
        <end position="129"/>
    </location>
</feature>
<keyword evidence="4 5" id="KW-0472">Membrane</keyword>
<comment type="caution">
    <text evidence="6">The sequence shown here is derived from an EMBL/GenBank/DDBJ whole genome shotgun (WGS) entry which is preliminary data.</text>
</comment>
<evidence type="ECO:0000256" key="3">
    <source>
        <dbReference type="ARBA" id="ARBA00022989"/>
    </source>
</evidence>
<feature type="transmembrane region" description="Helical" evidence="5">
    <location>
        <begin position="208"/>
        <end position="228"/>
    </location>
</feature>
<organism evidence="6 7">
    <name type="scientific">Rhizoctonia solani</name>
    <dbReference type="NCBI Taxonomy" id="456999"/>
    <lineage>
        <taxon>Eukaryota</taxon>
        <taxon>Fungi</taxon>
        <taxon>Dikarya</taxon>
        <taxon>Basidiomycota</taxon>
        <taxon>Agaricomycotina</taxon>
        <taxon>Agaricomycetes</taxon>
        <taxon>Cantharellales</taxon>
        <taxon>Ceratobasidiaceae</taxon>
        <taxon>Rhizoctonia</taxon>
    </lineage>
</organism>
<dbReference type="Pfam" id="PF13520">
    <property type="entry name" value="AA_permease_2"/>
    <property type="match status" value="1"/>
</dbReference>
<dbReference type="AlphaFoldDB" id="A0A8H7M3W4"/>
<feature type="transmembrane region" description="Helical" evidence="5">
    <location>
        <begin position="175"/>
        <end position="196"/>
    </location>
</feature>
<accession>A0A8H7M3W4</accession>
<dbReference type="GO" id="GO:0016020">
    <property type="term" value="C:membrane"/>
    <property type="evidence" value="ECO:0007669"/>
    <property type="project" value="UniProtKB-SubCell"/>
</dbReference>
<evidence type="ECO:0000256" key="2">
    <source>
        <dbReference type="ARBA" id="ARBA00022692"/>
    </source>
</evidence>
<reference evidence="6" key="1">
    <citation type="submission" date="2020-09" db="EMBL/GenBank/DDBJ databases">
        <title>Comparative genome analyses of four rice-infecting Rhizoctonia solani isolates reveal extensive enrichment of homogalacturonan modification genes.</title>
        <authorList>
            <person name="Lee D.-Y."/>
            <person name="Jeon J."/>
            <person name="Kim K.-T."/>
            <person name="Cheong K."/>
            <person name="Song H."/>
            <person name="Choi G."/>
            <person name="Ko J."/>
            <person name="Opiyo S.O."/>
            <person name="Zuo S."/>
            <person name="Madhav S."/>
            <person name="Lee Y.-H."/>
            <person name="Wang G.-L."/>
        </authorList>
    </citation>
    <scope>NUCLEOTIDE SEQUENCE</scope>
    <source>
        <strain evidence="6">AG1-IA B2</strain>
    </source>
</reference>
<proteinExistence type="predicted"/>
<dbReference type="EMBL" id="JACYCF010000011">
    <property type="protein sequence ID" value="KAF8754264.1"/>
    <property type="molecule type" value="Genomic_DNA"/>
</dbReference>
<gene>
    <name evidence="6" type="ORF">RHS01_06427</name>
</gene>
<protein>
    <submittedName>
        <fullName evidence="6">Amino acid permease</fullName>
    </submittedName>
</protein>
<dbReference type="GO" id="GO:0022857">
    <property type="term" value="F:transmembrane transporter activity"/>
    <property type="evidence" value="ECO:0007669"/>
    <property type="project" value="InterPro"/>
</dbReference>
<feature type="transmembrane region" description="Helical" evidence="5">
    <location>
        <begin position="24"/>
        <end position="50"/>
    </location>
</feature>
<feature type="transmembrane region" description="Helical" evidence="5">
    <location>
        <begin position="70"/>
        <end position="95"/>
    </location>
</feature>
<keyword evidence="3 5" id="KW-1133">Transmembrane helix</keyword>
<sequence length="418" mass="46620">MAYWATLVGFDLSNCLVSLRESSAFTLSITIIHMSVMTTLMVGAAITWAHTGMGVLRNNWELRPAGGANIARSIFNGVCIGFLGVTGFECTPAYIQNIKPHSYGPTLRNLLIMALFLNAPLMLFVYALLPSETILSGANVLSLLAEVTIGRPMRIVIVVDCLLGTSAPQTFLRTLPLTGTAYMPILLFFVMCLAVYGSSAFSLATVSTMFSASFLFTMLLYGVSGILLKFSRNRLPRKRKRRSKSSNIGLFVAYFAVVLLGMLFPISRLKIAHIALWILDQTKFIQPYRLDRSVGSWIKRFREDPVVLWVKDDHINCLVQAIIYIQRNELTSRVRLVHAYQNITTVPSELKANTRILDEAFPSITLDLVFIQGDFSPELVEAASQELNIPRGQMFMSCPGKDHPWQLGDYQGVRVIDF</sequence>
<evidence type="ECO:0000313" key="6">
    <source>
        <dbReference type="EMBL" id="KAF8754264.1"/>
    </source>
</evidence>
<keyword evidence="2 5" id="KW-0812">Transmembrane</keyword>
<comment type="subcellular location">
    <subcellularLocation>
        <location evidence="1">Membrane</location>
        <topology evidence="1">Multi-pass membrane protein</topology>
    </subcellularLocation>
</comment>
<name>A0A8H7M3W4_9AGAM</name>
<evidence type="ECO:0000313" key="7">
    <source>
        <dbReference type="Proteomes" id="UP000614334"/>
    </source>
</evidence>
<dbReference type="Proteomes" id="UP000614334">
    <property type="component" value="Unassembled WGS sequence"/>
</dbReference>
<evidence type="ECO:0000256" key="5">
    <source>
        <dbReference type="SAM" id="Phobius"/>
    </source>
</evidence>
<feature type="transmembrane region" description="Helical" evidence="5">
    <location>
        <begin position="248"/>
        <end position="266"/>
    </location>
</feature>
<dbReference type="InterPro" id="IPR002293">
    <property type="entry name" value="AA/rel_permease1"/>
</dbReference>